<dbReference type="AlphaFoldDB" id="A0A8S4DED5"/>
<evidence type="ECO:0000256" key="2">
    <source>
        <dbReference type="ARBA" id="ARBA00011738"/>
    </source>
</evidence>
<sequence length="140" mass="15396">MALYAGSKPARYLPYMLVSTRARYLHTSPGQYQGFATGDVDHDALAVRRFVQDGHQVTLAQSFAKNMASYLHSRLVCTRARSLHLSPGQYQGFATGDVDHDALAVRRFVQDGHQVTLAQSFAKNMGEDLGTLRHGGKCAI</sequence>
<dbReference type="PANTHER" id="PTHR11879:SF22">
    <property type="entry name" value="ASPARTATE AMINOTRANSFERASE, MITOCHONDRIAL"/>
    <property type="match status" value="1"/>
</dbReference>
<dbReference type="InterPro" id="IPR000796">
    <property type="entry name" value="Asp_trans"/>
</dbReference>
<keyword evidence="3" id="KW-0032">Aminotransferase</keyword>
<keyword evidence="5" id="KW-0663">Pyridoxal phosphate</keyword>
<keyword evidence="4" id="KW-0808">Transferase</keyword>
<name>A0A8S4DED5_PLUXY</name>
<keyword evidence="12" id="KW-1185">Reference proteome</keyword>
<evidence type="ECO:0000256" key="7">
    <source>
        <dbReference type="ARBA" id="ARBA00041257"/>
    </source>
</evidence>
<evidence type="ECO:0000256" key="9">
    <source>
        <dbReference type="ARBA" id="ARBA00042867"/>
    </source>
</evidence>
<comment type="caution">
    <text evidence="11">The sequence shown here is derived from an EMBL/GenBank/DDBJ whole genome shotgun (WGS) entry which is preliminary data.</text>
</comment>
<proteinExistence type="predicted"/>
<dbReference type="GO" id="GO:0005739">
    <property type="term" value="C:mitochondrion"/>
    <property type="evidence" value="ECO:0007669"/>
    <property type="project" value="TreeGrafter"/>
</dbReference>
<evidence type="ECO:0000256" key="5">
    <source>
        <dbReference type="ARBA" id="ARBA00022898"/>
    </source>
</evidence>
<dbReference type="GO" id="GO:0004069">
    <property type="term" value="F:L-aspartate:2-oxoglutarate aminotransferase activity"/>
    <property type="evidence" value="ECO:0007669"/>
    <property type="project" value="UniProtKB-EC"/>
</dbReference>
<evidence type="ECO:0000313" key="11">
    <source>
        <dbReference type="EMBL" id="CAG9097928.1"/>
    </source>
</evidence>
<dbReference type="PANTHER" id="PTHR11879">
    <property type="entry name" value="ASPARTATE AMINOTRANSFERASE"/>
    <property type="match status" value="1"/>
</dbReference>
<comment type="subunit">
    <text evidence="2">Homodimer.</text>
</comment>
<dbReference type="Proteomes" id="UP000653454">
    <property type="component" value="Unassembled WGS sequence"/>
</dbReference>
<evidence type="ECO:0000313" key="12">
    <source>
        <dbReference type="Proteomes" id="UP000653454"/>
    </source>
</evidence>
<dbReference type="Gene3D" id="3.40.640.10">
    <property type="entry name" value="Type I PLP-dependent aspartate aminotransferase-like (Major domain)"/>
    <property type="match status" value="2"/>
</dbReference>
<dbReference type="InterPro" id="IPR015421">
    <property type="entry name" value="PyrdxlP-dep_Trfase_major"/>
</dbReference>
<evidence type="ECO:0000256" key="1">
    <source>
        <dbReference type="ARBA" id="ARBA00001933"/>
    </source>
</evidence>
<reference evidence="11" key="1">
    <citation type="submission" date="2020-11" db="EMBL/GenBank/DDBJ databases">
        <authorList>
            <person name="Whiteford S."/>
        </authorList>
    </citation>
    <scope>NUCLEOTIDE SEQUENCE</scope>
</reference>
<evidence type="ECO:0000256" key="3">
    <source>
        <dbReference type="ARBA" id="ARBA00022576"/>
    </source>
</evidence>
<evidence type="ECO:0000256" key="10">
    <source>
        <dbReference type="ARBA" id="ARBA00042891"/>
    </source>
</evidence>
<evidence type="ECO:0000256" key="6">
    <source>
        <dbReference type="ARBA" id="ARBA00040891"/>
    </source>
</evidence>
<dbReference type="InterPro" id="IPR015424">
    <property type="entry name" value="PyrdxlP-dep_Trfase"/>
</dbReference>
<evidence type="ECO:0000256" key="4">
    <source>
        <dbReference type="ARBA" id="ARBA00022679"/>
    </source>
</evidence>
<dbReference type="EMBL" id="CAJHNJ030000005">
    <property type="protein sequence ID" value="CAG9097928.1"/>
    <property type="molecule type" value="Genomic_DNA"/>
</dbReference>
<evidence type="ECO:0000256" key="8">
    <source>
        <dbReference type="ARBA" id="ARBA00041746"/>
    </source>
</evidence>
<dbReference type="GO" id="GO:0006533">
    <property type="term" value="P:L-aspartate catabolic process"/>
    <property type="evidence" value="ECO:0007669"/>
    <property type="project" value="TreeGrafter"/>
</dbReference>
<organism evidence="11 12">
    <name type="scientific">Plutella xylostella</name>
    <name type="common">Diamondback moth</name>
    <name type="synonym">Plutella maculipennis</name>
    <dbReference type="NCBI Taxonomy" id="51655"/>
    <lineage>
        <taxon>Eukaryota</taxon>
        <taxon>Metazoa</taxon>
        <taxon>Ecdysozoa</taxon>
        <taxon>Arthropoda</taxon>
        <taxon>Hexapoda</taxon>
        <taxon>Insecta</taxon>
        <taxon>Pterygota</taxon>
        <taxon>Neoptera</taxon>
        <taxon>Endopterygota</taxon>
        <taxon>Lepidoptera</taxon>
        <taxon>Glossata</taxon>
        <taxon>Ditrysia</taxon>
        <taxon>Yponomeutoidea</taxon>
        <taxon>Plutellidae</taxon>
        <taxon>Plutella</taxon>
    </lineage>
</organism>
<gene>
    <name evidence="11" type="ORF">PLXY2_LOCUS2111</name>
</gene>
<dbReference type="SUPFAM" id="SSF53383">
    <property type="entry name" value="PLP-dependent transferases"/>
    <property type="match status" value="1"/>
</dbReference>
<protein>
    <recommendedName>
        <fullName evidence="6">Aspartate aminotransferase, mitochondrial</fullName>
    </recommendedName>
    <alternativeName>
        <fullName evidence="7">Kynurenine aminotransferase 4</fullName>
    </alternativeName>
    <alternativeName>
        <fullName evidence="10">Kynurenine aminotransferase IV</fullName>
    </alternativeName>
    <alternativeName>
        <fullName evidence="9">Kynurenine--oxoglutarate transaminase 4</fullName>
    </alternativeName>
    <alternativeName>
        <fullName evidence="8">Kynurenine--oxoglutarate transaminase IV</fullName>
    </alternativeName>
</protein>
<accession>A0A8S4DED5</accession>
<comment type="cofactor">
    <cofactor evidence="1">
        <name>pyridoxal 5'-phosphate</name>
        <dbReference type="ChEBI" id="CHEBI:597326"/>
    </cofactor>
</comment>